<evidence type="ECO:0000313" key="4">
    <source>
        <dbReference type="Proteomes" id="UP000245697"/>
    </source>
</evidence>
<comment type="similarity">
    <text evidence="1">Belongs to the glycosyltransferase 2 family.</text>
</comment>
<dbReference type="PANTHER" id="PTHR48090">
    <property type="entry name" value="UNDECAPRENYL-PHOSPHATE 4-DEOXY-4-FORMAMIDO-L-ARABINOSE TRANSFERASE-RELATED"/>
    <property type="match status" value="1"/>
</dbReference>
<name>A0A316EMG6_9ACTN</name>
<gene>
    <name evidence="3" type="ORF">BC793_13212</name>
</gene>
<dbReference type="Proteomes" id="UP000245697">
    <property type="component" value="Unassembled WGS sequence"/>
</dbReference>
<dbReference type="SUPFAM" id="SSF53448">
    <property type="entry name" value="Nucleotide-diphospho-sugar transferases"/>
    <property type="match status" value="1"/>
</dbReference>
<protein>
    <submittedName>
        <fullName evidence="3">Glycosyl transferase family 2</fullName>
    </submittedName>
</protein>
<evidence type="ECO:0000256" key="1">
    <source>
        <dbReference type="ARBA" id="ARBA00006739"/>
    </source>
</evidence>
<evidence type="ECO:0000313" key="3">
    <source>
        <dbReference type="EMBL" id="PWK31663.1"/>
    </source>
</evidence>
<dbReference type="Pfam" id="PF00535">
    <property type="entry name" value="Glycos_transf_2"/>
    <property type="match status" value="1"/>
</dbReference>
<dbReference type="Gene3D" id="3.90.550.10">
    <property type="entry name" value="Spore Coat Polysaccharide Biosynthesis Protein SpsA, Chain A"/>
    <property type="match status" value="1"/>
</dbReference>
<organism evidence="3 4">
    <name type="scientific">Actinoplanes xinjiangensis</name>
    <dbReference type="NCBI Taxonomy" id="512350"/>
    <lineage>
        <taxon>Bacteria</taxon>
        <taxon>Bacillati</taxon>
        <taxon>Actinomycetota</taxon>
        <taxon>Actinomycetes</taxon>
        <taxon>Micromonosporales</taxon>
        <taxon>Micromonosporaceae</taxon>
        <taxon>Actinoplanes</taxon>
    </lineage>
</organism>
<keyword evidence="4" id="KW-1185">Reference proteome</keyword>
<accession>A0A316EMG6</accession>
<proteinExistence type="inferred from homology"/>
<dbReference type="InterPro" id="IPR050256">
    <property type="entry name" value="Glycosyltransferase_2"/>
</dbReference>
<dbReference type="EMBL" id="QGGR01000032">
    <property type="protein sequence ID" value="PWK31663.1"/>
    <property type="molecule type" value="Genomic_DNA"/>
</dbReference>
<sequence>MSSDRPYPDCVILLPVYRPGRHLNELATALLADGVHADRIVVVDDGSGPDAQTSLAAVRGLGCRVLQHPSNRGKGAALKTGLRFAVASRPGLDVISADADGQHSVEDIRRVAELTGNGRIILGVRRFAPMPPRSRFGNTVTRTLFRAATGRRVSDTQTGLRAYPSHLLEHLADIDGDRFEYEMNVLLDAATAGQPIEEVTISTTYLDGNAATNFGGFADSVKVYRPLMRLVLASALVRRGS</sequence>
<evidence type="ECO:0000259" key="2">
    <source>
        <dbReference type="Pfam" id="PF00535"/>
    </source>
</evidence>
<keyword evidence="3" id="KW-0808">Transferase</keyword>
<dbReference type="InterPro" id="IPR001173">
    <property type="entry name" value="Glyco_trans_2-like"/>
</dbReference>
<comment type="caution">
    <text evidence="3">The sequence shown here is derived from an EMBL/GenBank/DDBJ whole genome shotgun (WGS) entry which is preliminary data.</text>
</comment>
<dbReference type="AlphaFoldDB" id="A0A316EMG6"/>
<reference evidence="3 4" key="1">
    <citation type="submission" date="2018-05" db="EMBL/GenBank/DDBJ databases">
        <title>Genomic Encyclopedia of Archaeal and Bacterial Type Strains, Phase II (KMG-II): from individual species to whole genera.</title>
        <authorList>
            <person name="Goeker M."/>
        </authorList>
    </citation>
    <scope>NUCLEOTIDE SEQUENCE [LARGE SCALE GENOMIC DNA]</scope>
    <source>
        <strain evidence="3 4">DSM 45184</strain>
    </source>
</reference>
<feature type="domain" description="Glycosyltransferase 2-like" evidence="2">
    <location>
        <begin position="12"/>
        <end position="138"/>
    </location>
</feature>
<dbReference type="PANTHER" id="PTHR48090:SF7">
    <property type="entry name" value="RFBJ PROTEIN"/>
    <property type="match status" value="1"/>
</dbReference>
<dbReference type="CDD" id="cd04179">
    <property type="entry name" value="DPM_DPG-synthase_like"/>
    <property type="match status" value="1"/>
</dbReference>
<dbReference type="InterPro" id="IPR029044">
    <property type="entry name" value="Nucleotide-diphossugar_trans"/>
</dbReference>
<dbReference type="GO" id="GO:0016740">
    <property type="term" value="F:transferase activity"/>
    <property type="evidence" value="ECO:0007669"/>
    <property type="project" value="UniProtKB-KW"/>
</dbReference>